<dbReference type="GO" id="GO:0008270">
    <property type="term" value="F:zinc ion binding"/>
    <property type="evidence" value="ECO:0007669"/>
    <property type="project" value="InterPro"/>
</dbReference>
<feature type="compositionally biased region" description="Low complexity" evidence="2">
    <location>
        <begin position="244"/>
        <end position="257"/>
    </location>
</feature>
<keyword evidence="1" id="KW-0175">Coiled coil</keyword>
<keyword evidence="4" id="KW-1185">Reference proteome</keyword>
<feature type="compositionally biased region" description="Low complexity" evidence="2">
    <location>
        <begin position="582"/>
        <end position="591"/>
    </location>
</feature>
<dbReference type="PANTHER" id="PTHR15577">
    <property type="entry name" value="ZINC FINGER CONTAINING PROTEIN"/>
    <property type="match status" value="1"/>
</dbReference>
<feature type="compositionally biased region" description="Basic residues" evidence="2">
    <location>
        <begin position="155"/>
        <end position="243"/>
    </location>
</feature>
<gene>
    <name evidence="5 6 7" type="primary">znf318</name>
</gene>
<dbReference type="STRING" id="7998.ENSIPUP00000019037"/>
<sequence>MYRGSRPHRGSFPPAASRGFAPRGPPPASSFPSAPYRSEHARDSNGYPHSYRRNPEHPRRRYSSPGRGSADDFRGDGPPPRDYAHRFTPSPPHSGLPTDHSLVITVGNELTGSEVPYARDYSPHRSSYEGHDEHSSRRHSHRNRGWSRSPDRINSRSRPRSRSRSRAVSRSRALSRGRSRPRSRSRSRSRSRGRSRARSRARSKSRPHSRSRSRGRSQSRGRSRGQSRGRSRGQSRGRSRGRSRSCSGSSSSCSSSSRKSKRDKEDFRELERARRRKELEDMLTMPTKSILKKRVDSSETDSPMIGQSTDSPQGTSGSGLSKDAEQLLCAVTKNMDPDFLASVLARNSNTSALEELISKLQPTNDSGHGYALPLESSSQENSDLTQLLSVMAEAVAQPPDKKKSFVDIEDEEKFLYGDEEEEDKYPAKEIPKSGQCNLSDVYEKTGPDVLYHEPKTGVVHDLHRKEYGHSYSQGHPEEDEGQITKQSKYRDKHFSSASPGQHFDEEPQSNPPVTGSHDAQVKAEVEEYEKIQDLLKTIGLDLGVAEISKMAARTQERLQGKNPVKSSVKRHQSERRCRSHSRSSSSNSRSRSTSRRSSRSSSYEHISSRGRKKTHVPLERHSSRSDSQSQREVRSGTKAEENLWTNTGPPPPEVVNPGTNNFPALSAHQMPTYPQPHTRGVMPPNYPPPGYDPYGNYMPYMPQGWPMYPPPSMPVPPQTPMDDYSSPAVERPFLKVINTGANEAQGIDKKGSKVDPLQSMTIACSGNERRVIEEKNNAKQKQKVTEELEKLKKDRESRMKKKESLIKELETLRKQQGELLRKKRREKDGHKDPILMELGRLQEDVMAQISSLRTEHEAAEKKYEELVKVATILGLDHKNLRSSGEHEHAPAHSKSKEPRSPEKSKSASITSTAQGTKAPAPGSSSRSDSLAEIFEYYDAGNHWCKNCNITSGSMFDFFTHLHSKMHRKTLDPYIRPWASNSEREKTRPTGELISKPAKGSEFVLPVRGFFCQLCKEFFGDPICAEAHVICHAHNEKYKKQMYENPLYEQRRNLDRQAGMESEKKQPEHKRKREDEDSQDEQKNSKSSKDQVKQPKCKNEDEDRLKYIKEDERKGKYIKEEENKPKCKKEDIERTKCRKEEEERSRYAKEEVERNKFRKEEEERYRQKKGEDERYKSEEDKYRYREENRYKYREDNDKYRYRKEDEKSRYRKEDDKKFKYGHDTEEDRRPKFREDEGLKLLKSKWEEDDDEDERPKYGKKEDKKQQQKGGRKDEKEKCSLKDVKIDPEKLSDLPKVLCGPSPAMLAKLRKKSEEATSRPSFGKFTWKKPEKTALEKEAEKIAEQFIKEDEESVVASKDSEDQDAFAKSVAAAKSIAIKLSGKTSIAPSQEWVAYNQIKIRPNLPTPSNILRKSNVGPQNKPGSADTASLAVPAIDASNKSSETVIKNQAENEDVLPVDLISKAFGGEEVQLEIPGDNSASLASDSISVPTTSAVTVPSSTVQEMEAVEVKAPTECMITLESDVAAPGVPKEEHKLTVMVRPPPQLQTLSSYSSSKTNKPKTSLAAAKAKDLFDIFYGSSTMASCSGSSAGKKVDCKQDSKVDSGSLLTTVDKESTEVQDPNIKLVAEVSSLKCEEPSEDREAQSEPPTFDLEVEPLVESKTEEHCGSMEMATDGCKNEADSLDCLANSEIMENIELMGSNDNQNPLDSEEAMTLSFSPPPGSFTEQLNLDTFEFSFDPL</sequence>
<feature type="region of interest" description="Disordered" evidence="2">
    <location>
        <begin position="1697"/>
        <end position="1725"/>
    </location>
</feature>
<feature type="region of interest" description="Disordered" evidence="2">
    <location>
        <begin position="554"/>
        <end position="684"/>
    </location>
</feature>
<dbReference type="SMART" id="SM00451">
    <property type="entry name" value="ZnF_U1"/>
    <property type="match status" value="2"/>
</dbReference>
<feature type="compositionally biased region" description="Basic residues" evidence="2">
    <location>
        <begin position="567"/>
        <end position="581"/>
    </location>
</feature>
<feature type="domain" description="C2H2-type" evidence="3">
    <location>
        <begin position="1011"/>
        <end position="1033"/>
    </location>
</feature>
<name>A0A2D0QKR4_ICTPU</name>
<evidence type="ECO:0000313" key="6">
    <source>
        <dbReference type="RefSeq" id="XP_017318951.1"/>
    </source>
</evidence>
<feature type="region of interest" description="Disordered" evidence="2">
    <location>
        <begin position="1053"/>
        <end position="1179"/>
    </location>
</feature>
<feature type="compositionally biased region" description="Basic and acidic residues" evidence="2">
    <location>
        <begin position="878"/>
        <end position="905"/>
    </location>
</feature>
<dbReference type="GO" id="GO:0003676">
    <property type="term" value="F:nucleic acid binding"/>
    <property type="evidence" value="ECO:0007669"/>
    <property type="project" value="InterPro"/>
</dbReference>
<accession>A0A2D0QKR4</accession>
<feature type="compositionally biased region" description="Basic and acidic residues" evidence="2">
    <location>
        <begin position="1194"/>
        <end position="1244"/>
    </location>
</feature>
<feature type="region of interest" description="Disordered" evidence="2">
    <location>
        <begin position="468"/>
        <end position="518"/>
    </location>
</feature>
<dbReference type="InterPro" id="IPR003604">
    <property type="entry name" value="Matrin/U1-like-C_Znf_C2H2"/>
</dbReference>
<evidence type="ECO:0000313" key="4">
    <source>
        <dbReference type="Proteomes" id="UP000221080"/>
    </source>
</evidence>
<reference evidence="4" key="1">
    <citation type="journal article" date="2016" name="Nat. Commun.">
        <title>The channel catfish genome sequence provides insights into the evolution of scale formation in teleosts.</title>
        <authorList>
            <person name="Liu Z."/>
            <person name="Liu S."/>
            <person name="Yao J."/>
            <person name="Bao L."/>
            <person name="Zhang J."/>
            <person name="Li Y."/>
            <person name="Jiang C."/>
            <person name="Sun L."/>
            <person name="Wang R."/>
            <person name="Zhang Y."/>
            <person name="Zhou T."/>
            <person name="Zeng Q."/>
            <person name="Fu Q."/>
            <person name="Gao S."/>
            <person name="Li N."/>
            <person name="Koren S."/>
            <person name="Jiang Y."/>
            <person name="Zimin A."/>
            <person name="Xu P."/>
            <person name="Phillippy A.M."/>
            <person name="Geng X."/>
            <person name="Song L."/>
            <person name="Sun F."/>
            <person name="Li C."/>
            <person name="Wang X."/>
            <person name="Chen A."/>
            <person name="Jin Y."/>
            <person name="Yuan Z."/>
            <person name="Yang Y."/>
            <person name="Tan S."/>
            <person name="Peatman E."/>
            <person name="Lu J."/>
            <person name="Qin Z."/>
            <person name="Dunham R."/>
            <person name="Li Z."/>
            <person name="Sonstegard T."/>
            <person name="Feng J."/>
            <person name="Danzmann R.G."/>
            <person name="Schroeder S."/>
            <person name="Scheffler B."/>
            <person name="Duke M.V."/>
            <person name="Ballard L."/>
            <person name="Kucuktas H."/>
            <person name="Kaltenboeck L."/>
            <person name="Liu H."/>
            <person name="Armbruster J."/>
            <person name="Xie Y."/>
            <person name="Kirby M.L."/>
            <person name="Tian Y."/>
            <person name="Flanagan M.E."/>
            <person name="Mu W."/>
            <person name="Waldbieser G.C."/>
        </authorList>
    </citation>
    <scope>NUCLEOTIDE SEQUENCE [LARGE SCALE GENOMIC DNA]</scope>
    <source>
        <strain evidence="4">SDA103</strain>
    </source>
</reference>
<feature type="compositionally biased region" description="Low complexity" evidence="2">
    <location>
        <begin position="11"/>
        <end position="22"/>
    </location>
</feature>
<dbReference type="PROSITE" id="PS00028">
    <property type="entry name" value="ZINC_FINGER_C2H2_1"/>
    <property type="match status" value="1"/>
</dbReference>
<evidence type="ECO:0000313" key="5">
    <source>
        <dbReference type="RefSeq" id="XP_017318950.1"/>
    </source>
</evidence>
<dbReference type="GeneID" id="108263048"/>
<dbReference type="InterPro" id="IPR055309">
    <property type="entry name" value="Znf318-like"/>
</dbReference>
<feature type="region of interest" description="Disordered" evidence="2">
    <location>
        <begin position="1402"/>
        <end position="1425"/>
    </location>
</feature>
<protein>
    <submittedName>
        <fullName evidence="5 6">Zinc finger protein 318</fullName>
    </submittedName>
</protein>
<proteinExistence type="predicted"/>
<dbReference type="CTD" id="24149"/>
<feature type="region of interest" description="Disordered" evidence="2">
    <location>
        <begin position="1"/>
        <end position="321"/>
    </location>
</feature>
<feature type="compositionally biased region" description="Basic and acidic residues" evidence="2">
    <location>
        <begin position="121"/>
        <end position="135"/>
    </location>
</feature>
<dbReference type="OrthoDB" id="9909793at2759"/>
<feature type="compositionally biased region" description="Basic and acidic residues" evidence="2">
    <location>
        <begin position="1079"/>
        <end position="1179"/>
    </location>
</feature>
<dbReference type="InterPro" id="IPR013087">
    <property type="entry name" value="Znf_C2H2_type"/>
</dbReference>
<dbReference type="GO" id="GO:0045893">
    <property type="term" value="P:positive regulation of DNA-templated transcription"/>
    <property type="evidence" value="ECO:0007669"/>
    <property type="project" value="TreeGrafter"/>
</dbReference>
<evidence type="ECO:0000313" key="7">
    <source>
        <dbReference type="RefSeq" id="XP_017318952.1"/>
    </source>
</evidence>
<dbReference type="GO" id="GO:0045892">
    <property type="term" value="P:negative regulation of DNA-templated transcription"/>
    <property type="evidence" value="ECO:0007669"/>
    <property type="project" value="TreeGrafter"/>
</dbReference>
<dbReference type="PANTHER" id="PTHR15577:SF2">
    <property type="entry name" value="ZINC FINGER PROTEIN 318"/>
    <property type="match status" value="1"/>
</dbReference>
<dbReference type="RefSeq" id="XP_017318951.1">
    <property type="nucleotide sequence ID" value="XM_017463462.3"/>
</dbReference>
<feature type="coiled-coil region" evidence="1">
    <location>
        <begin position="774"/>
        <end position="869"/>
    </location>
</feature>
<dbReference type="GO" id="GO:0005654">
    <property type="term" value="C:nucleoplasm"/>
    <property type="evidence" value="ECO:0007669"/>
    <property type="project" value="TreeGrafter"/>
</dbReference>
<feature type="compositionally biased region" description="Basic and acidic residues" evidence="2">
    <location>
        <begin position="262"/>
        <end position="280"/>
    </location>
</feature>
<organism evidence="4 7">
    <name type="scientific">Ictalurus punctatus</name>
    <name type="common">Channel catfish</name>
    <name type="synonym">Silurus punctatus</name>
    <dbReference type="NCBI Taxonomy" id="7998"/>
    <lineage>
        <taxon>Eukaryota</taxon>
        <taxon>Metazoa</taxon>
        <taxon>Chordata</taxon>
        <taxon>Craniata</taxon>
        <taxon>Vertebrata</taxon>
        <taxon>Euteleostomi</taxon>
        <taxon>Actinopterygii</taxon>
        <taxon>Neopterygii</taxon>
        <taxon>Teleostei</taxon>
        <taxon>Ostariophysi</taxon>
        <taxon>Siluriformes</taxon>
        <taxon>Ictaluridae</taxon>
        <taxon>Ictalurus</taxon>
    </lineage>
</organism>
<feature type="compositionally biased region" description="Basic and acidic residues" evidence="2">
    <location>
        <begin position="1252"/>
        <end position="1283"/>
    </location>
</feature>
<reference evidence="5 6" key="2">
    <citation type="submission" date="2025-04" db="UniProtKB">
        <authorList>
            <consortium name="RefSeq"/>
        </authorList>
    </citation>
    <scope>IDENTIFICATION</scope>
    <source>
        <tissue evidence="5 6">Blood</tissue>
    </source>
</reference>
<dbReference type="KEGG" id="ipu:108263048"/>
<evidence type="ECO:0000256" key="2">
    <source>
        <dbReference type="SAM" id="MobiDB-lite"/>
    </source>
</evidence>
<feature type="compositionally biased region" description="Polar residues" evidence="2">
    <location>
        <begin position="1404"/>
        <end position="1420"/>
    </location>
</feature>
<dbReference type="Proteomes" id="UP000221080">
    <property type="component" value="Chromosome 3"/>
</dbReference>
<feature type="compositionally biased region" description="Basic and acidic residues" evidence="2">
    <location>
        <begin position="616"/>
        <end position="641"/>
    </location>
</feature>
<dbReference type="RefSeq" id="XP_017318952.1">
    <property type="nucleotide sequence ID" value="XM_017463463.3"/>
</dbReference>
<evidence type="ECO:0000256" key="1">
    <source>
        <dbReference type="SAM" id="Coils"/>
    </source>
</evidence>
<feature type="region of interest" description="Disordered" evidence="2">
    <location>
        <begin position="1194"/>
        <end position="1283"/>
    </location>
</feature>
<feature type="compositionally biased region" description="Basic residues" evidence="2">
    <location>
        <begin position="136"/>
        <end position="145"/>
    </location>
</feature>
<evidence type="ECO:0000259" key="3">
    <source>
        <dbReference type="PROSITE" id="PS00028"/>
    </source>
</evidence>
<dbReference type="RefSeq" id="XP_017318950.1">
    <property type="nucleotide sequence ID" value="XM_017463461.3"/>
</dbReference>
<feature type="compositionally biased region" description="Polar residues" evidence="2">
    <location>
        <begin position="305"/>
        <end position="319"/>
    </location>
</feature>
<feature type="region of interest" description="Disordered" evidence="2">
    <location>
        <begin position="878"/>
        <end position="927"/>
    </location>
</feature>